<gene>
    <name evidence="4" type="ORF">QVD17_41974</name>
</gene>
<sequence length="780" mass="86056">MERSRSDGRSGQEARQQQPPQSEVWADEDEDSAGGGQKNDIPSHPPSSGHKIPRPTPHENPKHRKPSITFFASRLPPNCTRVMLLQAFGKYGNIIDASIAKKKDKRKDPFAFIRFTDVADKYVLEDLLNGVAVGGMYISVNLALYDRSGNKLEDPGVIPTPSTANPHSFPSSVPLNKTTRPGVSFKDALHGPKVKPSTMQSRIIINMVESVASLSWKGCSLIGTAWDVKSICNLKNLQFSPKLRYILGLNMMMTFKNMEEARSFLLTKDVWIDGFANVSPWIGQLLPVERVAWIRIHGVPIQLWDQSVFNMIGGKLGRVVQASLVTKDDDILSSDLIGIMVSHTKRINTELTVQWKNVVLQVWIEEETGDWIPDCLRSSGSNSDSTTDYQSDSGASTENSHTEDMDEPSENSLGFDDVRSDTDQTFFEDDSTEILSEKDGEKQDVPPPENDGYPTDDTQPDYVSDTIKDPLNDSDSTEPEPETTIVVSPERLNLRYVTSEHGNSKELNDIGNKTPPTQINDKVMPLDAPYFVDPINITTTRGSHNTPNKINETLVDIFGPNSAGSSPAEPNNLVLVPIFTNSLPTIDIVNPHPCPSFRAKRKHGRSPQPHPTTKANSISPSPKRSKLRKTSHTSTYKNLSNELIVSPFNTIPTPPLLNILGPPDQAPTSTPTPTPTPSHTPLAVNNTTPPRHQVNPIPPDPHLSTTEFRPSPNPIPPFIHCSSPQPPYSSDNPFYLVNESDATILMGSKLGFDMTGTEEEVKRIIAEELEAGASTHQYDQ</sequence>
<feature type="region of interest" description="Disordered" evidence="2">
    <location>
        <begin position="593"/>
        <end position="635"/>
    </location>
</feature>
<organism evidence="4 5">
    <name type="scientific">Tagetes erecta</name>
    <name type="common">African marigold</name>
    <dbReference type="NCBI Taxonomy" id="13708"/>
    <lineage>
        <taxon>Eukaryota</taxon>
        <taxon>Viridiplantae</taxon>
        <taxon>Streptophyta</taxon>
        <taxon>Embryophyta</taxon>
        <taxon>Tracheophyta</taxon>
        <taxon>Spermatophyta</taxon>
        <taxon>Magnoliopsida</taxon>
        <taxon>eudicotyledons</taxon>
        <taxon>Gunneridae</taxon>
        <taxon>Pentapetalae</taxon>
        <taxon>asterids</taxon>
        <taxon>campanulids</taxon>
        <taxon>Asterales</taxon>
        <taxon>Asteraceae</taxon>
        <taxon>Asteroideae</taxon>
        <taxon>Heliantheae alliance</taxon>
        <taxon>Tageteae</taxon>
        <taxon>Tagetes</taxon>
    </lineage>
</organism>
<feature type="compositionally biased region" description="Basic and acidic residues" evidence="2">
    <location>
        <begin position="1"/>
        <end position="12"/>
    </location>
</feature>
<dbReference type="Pfam" id="PF00076">
    <property type="entry name" value="RRM_1"/>
    <property type="match status" value="1"/>
</dbReference>
<dbReference type="PROSITE" id="PS50102">
    <property type="entry name" value="RRM"/>
    <property type="match status" value="1"/>
</dbReference>
<dbReference type="InterPro" id="IPR035979">
    <property type="entry name" value="RBD_domain_sf"/>
</dbReference>
<keyword evidence="1" id="KW-0694">RNA-binding</keyword>
<feature type="compositionally biased region" description="Polar residues" evidence="2">
    <location>
        <begin position="611"/>
        <end position="622"/>
    </location>
</feature>
<comment type="caution">
    <text evidence="4">The sequence shown here is derived from an EMBL/GenBank/DDBJ whole genome shotgun (WGS) entry which is preliminary data.</text>
</comment>
<name>A0AAD8JLA3_TARER</name>
<feature type="region of interest" description="Disordered" evidence="2">
    <location>
        <begin position="373"/>
        <end position="484"/>
    </location>
</feature>
<reference evidence="4" key="1">
    <citation type="journal article" date="2023" name="bioRxiv">
        <title>Improved chromosome-level genome assembly for marigold (Tagetes erecta).</title>
        <authorList>
            <person name="Jiang F."/>
            <person name="Yuan L."/>
            <person name="Wang S."/>
            <person name="Wang H."/>
            <person name="Xu D."/>
            <person name="Wang A."/>
            <person name="Fan W."/>
        </authorList>
    </citation>
    <scope>NUCLEOTIDE SEQUENCE</scope>
    <source>
        <strain evidence="4">WSJ</strain>
        <tissue evidence="4">Leaf</tissue>
    </source>
</reference>
<dbReference type="SUPFAM" id="SSF54928">
    <property type="entry name" value="RNA-binding domain, RBD"/>
    <property type="match status" value="1"/>
</dbReference>
<feature type="compositionally biased region" description="Basic and acidic residues" evidence="2">
    <location>
        <begin position="435"/>
        <end position="444"/>
    </location>
</feature>
<dbReference type="Proteomes" id="UP001229421">
    <property type="component" value="Unassembled WGS sequence"/>
</dbReference>
<feature type="domain" description="RRM" evidence="3">
    <location>
        <begin position="68"/>
        <end position="145"/>
    </location>
</feature>
<dbReference type="InterPro" id="IPR012677">
    <property type="entry name" value="Nucleotide-bd_a/b_plait_sf"/>
</dbReference>
<evidence type="ECO:0000259" key="3">
    <source>
        <dbReference type="PROSITE" id="PS50102"/>
    </source>
</evidence>
<evidence type="ECO:0000313" key="5">
    <source>
        <dbReference type="Proteomes" id="UP001229421"/>
    </source>
</evidence>
<dbReference type="EMBL" id="JAUHHV010000012">
    <property type="protein sequence ID" value="KAK1406552.1"/>
    <property type="molecule type" value="Genomic_DNA"/>
</dbReference>
<feature type="compositionally biased region" description="Polar residues" evidence="2">
    <location>
        <begin position="378"/>
        <end position="399"/>
    </location>
</feature>
<dbReference type="Gene3D" id="3.30.70.330">
    <property type="match status" value="1"/>
</dbReference>
<dbReference type="GO" id="GO:0003723">
    <property type="term" value="F:RNA binding"/>
    <property type="evidence" value="ECO:0007669"/>
    <property type="project" value="UniProtKB-UniRule"/>
</dbReference>
<feature type="region of interest" description="Disordered" evidence="2">
    <location>
        <begin position="157"/>
        <end position="177"/>
    </location>
</feature>
<dbReference type="InterPro" id="IPR000504">
    <property type="entry name" value="RRM_dom"/>
</dbReference>
<dbReference type="CDD" id="cd00590">
    <property type="entry name" value="RRM_SF"/>
    <property type="match status" value="1"/>
</dbReference>
<dbReference type="PANTHER" id="PTHR34427">
    <property type="entry name" value="DUF4283 DOMAIN PROTEIN"/>
    <property type="match status" value="1"/>
</dbReference>
<evidence type="ECO:0000256" key="2">
    <source>
        <dbReference type="SAM" id="MobiDB-lite"/>
    </source>
</evidence>
<feature type="region of interest" description="Disordered" evidence="2">
    <location>
        <begin position="655"/>
        <end position="718"/>
    </location>
</feature>
<dbReference type="AlphaFoldDB" id="A0AAD8JLA3"/>
<feature type="compositionally biased region" description="Polar residues" evidence="2">
    <location>
        <begin position="160"/>
        <end position="177"/>
    </location>
</feature>
<feature type="region of interest" description="Disordered" evidence="2">
    <location>
        <begin position="1"/>
        <end position="65"/>
    </location>
</feature>
<accession>A0AAD8JLA3</accession>
<dbReference type="SMART" id="SM00360">
    <property type="entry name" value="RRM"/>
    <property type="match status" value="1"/>
</dbReference>
<dbReference type="PANTHER" id="PTHR34427:SF5">
    <property type="entry name" value="DUF4283 DOMAIN-CONTAINING PROTEIN"/>
    <property type="match status" value="1"/>
</dbReference>
<protein>
    <recommendedName>
        <fullName evidence="3">RRM domain-containing protein</fullName>
    </recommendedName>
</protein>
<keyword evidence="5" id="KW-1185">Reference proteome</keyword>
<proteinExistence type="predicted"/>
<evidence type="ECO:0000256" key="1">
    <source>
        <dbReference type="PROSITE-ProRule" id="PRU00176"/>
    </source>
</evidence>
<evidence type="ECO:0000313" key="4">
    <source>
        <dbReference type="EMBL" id="KAK1406552.1"/>
    </source>
</evidence>